<dbReference type="GeneID" id="109465633"/>
<sequence length="357" mass="40033">MADIQPSKALQFPAWTNDNHCLARRVLNCDLWEQLKDFKTSLTSFTINDVVRSGVAVPTSSNGVYAGDEECYRLYSQVFEPIIKEYHGMDKIPAHVSNLDSRCLTSVIHNEASILSTRCRVVRNLYGYGFPPGMSREKRLEVERILVTALESLGGDLSGTYYPYDTMTSSEKQSLIKDGYLFQESDKYQAAAGICRDWPEGRGIFYNNAKTFLVWVNEEDHLRIISMQKGADVQQVFNRLCRGIHAIDKRLLNNAQTAFAFDKQYGYLSSCPTNLGTGMRTSVHMRVPNAFNTAAEFKSTCGQLGLDVRGKHGETSEASEKAVCDVSNRQRMGRTEVELLKILIDGINSLNQYAISG</sequence>
<evidence type="ECO:0000256" key="3">
    <source>
        <dbReference type="ARBA" id="ARBA00022679"/>
    </source>
</evidence>
<feature type="binding site" evidence="8">
    <location>
        <begin position="309"/>
        <end position="314"/>
    </location>
    <ligand>
        <name>ATP</name>
        <dbReference type="ChEBI" id="CHEBI:30616"/>
    </ligand>
</feature>
<accession>A0A6P4Y8F3</accession>
<dbReference type="GO" id="GO:0005615">
    <property type="term" value="C:extracellular space"/>
    <property type="evidence" value="ECO:0007669"/>
    <property type="project" value="TreeGrafter"/>
</dbReference>
<dbReference type="OrthoDB" id="430219at2759"/>
<evidence type="ECO:0000256" key="5">
    <source>
        <dbReference type="ARBA" id="ARBA00022777"/>
    </source>
</evidence>
<evidence type="ECO:0000259" key="10">
    <source>
        <dbReference type="PROSITE" id="PS51509"/>
    </source>
</evidence>
<feature type="domain" description="Phosphagen kinase C-terminal" evidence="11">
    <location>
        <begin position="113"/>
        <end position="357"/>
    </location>
</feature>
<gene>
    <name evidence="13" type="primary">LOC109465633</name>
</gene>
<dbReference type="EC" id="2.7.3.2" evidence="2"/>
<dbReference type="InterPro" id="IPR000749">
    <property type="entry name" value="ATP-guanido_PTrfase"/>
</dbReference>
<reference evidence="13" key="1">
    <citation type="submission" date="2025-08" db="UniProtKB">
        <authorList>
            <consortium name="RefSeq"/>
        </authorList>
    </citation>
    <scope>IDENTIFICATION</scope>
    <source>
        <tissue evidence="13">Gonad</tissue>
    </source>
</reference>
<feature type="domain" description="Phosphagen kinase N-terminal" evidence="10">
    <location>
        <begin position="3"/>
        <end position="88"/>
    </location>
</feature>
<dbReference type="PANTHER" id="PTHR11547">
    <property type="entry name" value="ARGININE OR CREATINE KINASE"/>
    <property type="match status" value="1"/>
</dbReference>
<dbReference type="Pfam" id="PF02807">
    <property type="entry name" value="ATP-gua_PtransN"/>
    <property type="match status" value="1"/>
</dbReference>
<dbReference type="CDD" id="cd07931">
    <property type="entry name" value="eukaryotic_phosphagen_kinases"/>
    <property type="match status" value="1"/>
</dbReference>
<feature type="binding site" evidence="8">
    <location>
        <begin position="280"/>
        <end position="284"/>
    </location>
    <ligand>
        <name>ATP</name>
        <dbReference type="ChEBI" id="CHEBI:30616"/>
    </ligand>
</feature>
<dbReference type="FunFam" id="3.30.590.10:FF:000014">
    <property type="entry name" value="arginine kinase"/>
    <property type="match status" value="1"/>
</dbReference>
<feature type="binding site" evidence="8">
    <location>
        <begin position="116"/>
        <end position="120"/>
    </location>
    <ligand>
        <name>ATP</name>
        <dbReference type="ChEBI" id="CHEBI:30616"/>
    </ligand>
</feature>
<organism evidence="12 13">
    <name type="scientific">Branchiostoma belcheri</name>
    <name type="common">Amphioxus</name>
    <dbReference type="NCBI Taxonomy" id="7741"/>
    <lineage>
        <taxon>Eukaryota</taxon>
        <taxon>Metazoa</taxon>
        <taxon>Chordata</taxon>
        <taxon>Cephalochordata</taxon>
        <taxon>Leptocardii</taxon>
        <taxon>Amphioxiformes</taxon>
        <taxon>Branchiostomatidae</taxon>
        <taxon>Branchiostoma</taxon>
    </lineage>
</organism>
<evidence type="ECO:0000256" key="6">
    <source>
        <dbReference type="ARBA" id="ARBA00022840"/>
    </source>
</evidence>
<evidence type="ECO:0000256" key="8">
    <source>
        <dbReference type="PROSITE-ProRule" id="PRU00843"/>
    </source>
</evidence>
<comment type="caution">
    <text evidence="8">Lacks conserved residue(s) required for the propagation of feature annotation.</text>
</comment>
<dbReference type="Gene3D" id="1.10.135.10">
    <property type="entry name" value="ATP:guanido phosphotransferase, N-terminal domain"/>
    <property type="match status" value="1"/>
</dbReference>
<name>A0A6P4Y8F3_BRABE</name>
<keyword evidence="4 8" id="KW-0547">Nucleotide-binding</keyword>
<evidence type="ECO:0000313" key="13">
    <source>
        <dbReference type="RefSeq" id="XP_019618564.1"/>
    </source>
</evidence>
<dbReference type="Gene3D" id="3.30.590.10">
    <property type="entry name" value="Glutamine synthetase/guanido kinase, catalytic domain"/>
    <property type="match status" value="1"/>
</dbReference>
<evidence type="ECO:0000256" key="2">
    <source>
        <dbReference type="ARBA" id="ARBA00012231"/>
    </source>
</evidence>
<evidence type="ECO:0000256" key="9">
    <source>
        <dbReference type="RuleBase" id="RU000505"/>
    </source>
</evidence>
<dbReference type="PROSITE" id="PS51509">
    <property type="entry name" value="PHOSPHAGEN_KINASE_N"/>
    <property type="match status" value="1"/>
</dbReference>
<evidence type="ECO:0000256" key="1">
    <source>
        <dbReference type="ARBA" id="ARBA00006798"/>
    </source>
</evidence>
<comment type="similarity">
    <text evidence="1 7 9">Belongs to the ATP:guanido phosphotransferase family.</text>
</comment>
<dbReference type="AlphaFoldDB" id="A0A6P4Y8F3"/>
<dbReference type="GO" id="GO:0005524">
    <property type="term" value="F:ATP binding"/>
    <property type="evidence" value="ECO:0007669"/>
    <property type="project" value="UniProtKB-UniRule"/>
</dbReference>
<dbReference type="Proteomes" id="UP000515135">
    <property type="component" value="Unplaced"/>
</dbReference>
<dbReference type="GO" id="GO:0046314">
    <property type="term" value="P:phosphocreatine biosynthetic process"/>
    <property type="evidence" value="ECO:0007669"/>
    <property type="project" value="InterPro"/>
</dbReference>
<dbReference type="InterPro" id="IPR022413">
    <property type="entry name" value="ATP-guanido_PTrfase_N"/>
</dbReference>
<proteinExistence type="inferred from homology"/>
<dbReference type="PANTHER" id="PTHR11547:SF38">
    <property type="entry name" value="ARGININE KINASE 1-RELATED"/>
    <property type="match status" value="1"/>
</dbReference>
<keyword evidence="12" id="KW-1185">Reference proteome</keyword>
<evidence type="ECO:0000256" key="4">
    <source>
        <dbReference type="ARBA" id="ARBA00022741"/>
    </source>
</evidence>
<evidence type="ECO:0000256" key="7">
    <source>
        <dbReference type="PROSITE-ProRule" id="PRU00842"/>
    </source>
</evidence>
<dbReference type="RefSeq" id="XP_019618564.1">
    <property type="nucleotide sequence ID" value="XM_019763005.1"/>
</dbReference>
<dbReference type="SUPFAM" id="SSF55931">
    <property type="entry name" value="Glutamine synthetase/guanido kinase"/>
    <property type="match status" value="1"/>
</dbReference>
<protein>
    <recommendedName>
        <fullName evidence="2">creatine kinase</fullName>
        <ecNumber evidence="2">2.7.3.2</ecNumber>
    </recommendedName>
</protein>
<evidence type="ECO:0000313" key="12">
    <source>
        <dbReference type="Proteomes" id="UP000515135"/>
    </source>
</evidence>
<dbReference type="PROSITE" id="PS00112">
    <property type="entry name" value="PHOSPHAGEN_KINASE"/>
    <property type="match status" value="1"/>
</dbReference>
<dbReference type="Pfam" id="PF00217">
    <property type="entry name" value="ATP-gua_Ptrans"/>
    <property type="match status" value="1"/>
</dbReference>
<dbReference type="PROSITE" id="PS51510">
    <property type="entry name" value="PHOSPHAGEN_KINASE_C"/>
    <property type="match status" value="1"/>
</dbReference>
<dbReference type="InterPro" id="IPR022414">
    <property type="entry name" value="ATP-guanido_PTrfase_cat"/>
</dbReference>
<keyword evidence="6 8" id="KW-0067">ATP-binding</keyword>
<dbReference type="FunFam" id="1.10.135.10:FF:000009">
    <property type="entry name" value="Arginine kinase, putative"/>
    <property type="match status" value="1"/>
</dbReference>
<dbReference type="GO" id="GO:0004111">
    <property type="term" value="F:creatine kinase activity"/>
    <property type="evidence" value="ECO:0007669"/>
    <property type="project" value="UniProtKB-EC"/>
</dbReference>
<keyword evidence="3 8" id="KW-0808">Transferase</keyword>
<dbReference type="InterPro" id="IPR014746">
    <property type="entry name" value="Gln_synth/guanido_kin_cat_dom"/>
</dbReference>
<dbReference type="SUPFAM" id="SSF48034">
    <property type="entry name" value="Guanido kinase N-terminal domain"/>
    <property type="match status" value="1"/>
</dbReference>
<dbReference type="KEGG" id="bbel:109465633"/>
<dbReference type="InterPro" id="IPR036802">
    <property type="entry name" value="ATP-guanido_PTrfase_N_sf"/>
</dbReference>
<dbReference type="InterPro" id="IPR022415">
    <property type="entry name" value="ATP-guanido_PTrfase_AS"/>
</dbReference>
<feature type="binding site" evidence="8">
    <location>
        <position position="223"/>
    </location>
    <ligand>
        <name>ATP</name>
        <dbReference type="ChEBI" id="CHEBI:30616"/>
    </ligand>
</feature>
<keyword evidence="5 8" id="KW-0418">Kinase</keyword>
<evidence type="ECO:0000259" key="11">
    <source>
        <dbReference type="PROSITE" id="PS51510"/>
    </source>
</evidence>